<dbReference type="PROSITE" id="PS50022">
    <property type="entry name" value="FA58C_3"/>
    <property type="match status" value="1"/>
</dbReference>
<dbReference type="InterPro" id="IPR016007">
    <property type="entry name" value="Alpha_rhamnosid"/>
</dbReference>
<dbReference type="Pfam" id="PF00754">
    <property type="entry name" value="F5_F8_type_C"/>
    <property type="match status" value="1"/>
</dbReference>
<dbReference type="Gene3D" id="1.20.1270.70">
    <property type="entry name" value="Designed single chain three-helix bundle"/>
    <property type="match status" value="1"/>
</dbReference>
<evidence type="ECO:0000256" key="7">
    <source>
        <dbReference type="SAM" id="Phobius"/>
    </source>
</evidence>
<dbReference type="InterPro" id="IPR035398">
    <property type="entry name" value="Bac_rhamnosid_C"/>
</dbReference>
<dbReference type="Pfam" id="PF25788">
    <property type="entry name" value="Ig_Rha78A_N"/>
    <property type="match status" value="1"/>
</dbReference>
<evidence type="ECO:0000256" key="5">
    <source>
        <dbReference type="SAM" id="Coils"/>
    </source>
</evidence>
<feature type="signal peptide" evidence="8">
    <location>
        <begin position="1"/>
        <end position="33"/>
    </location>
</feature>
<dbReference type="Gene3D" id="2.60.120.560">
    <property type="entry name" value="Exo-inulinase, domain 1"/>
    <property type="match status" value="1"/>
</dbReference>
<dbReference type="InterPro" id="IPR012341">
    <property type="entry name" value="6hp_glycosidase-like_sf"/>
</dbReference>
<keyword evidence="4" id="KW-0326">Glycosidase</keyword>
<proteinExistence type="predicted"/>
<dbReference type="Gene3D" id="1.20.1270.90">
    <property type="entry name" value="AF1782-like"/>
    <property type="match status" value="3"/>
</dbReference>
<dbReference type="PANTHER" id="PTHR33307:SF6">
    <property type="entry name" value="ALPHA-RHAMNOSIDASE (EUROFUNG)-RELATED"/>
    <property type="match status" value="1"/>
</dbReference>
<dbReference type="SUPFAM" id="SSF48208">
    <property type="entry name" value="Six-hairpin glycosidases"/>
    <property type="match status" value="1"/>
</dbReference>
<feature type="compositionally biased region" description="Polar residues" evidence="6">
    <location>
        <begin position="1658"/>
        <end position="1669"/>
    </location>
</feature>
<dbReference type="InterPro" id="IPR013783">
    <property type="entry name" value="Ig-like_fold"/>
</dbReference>
<accession>A0ABR7IMS2</accession>
<feature type="region of interest" description="Disordered" evidence="6">
    <location>
        <begin position="1645"/>
        <end position="1669"/>
    </location>
</feature>
<dbReference type="Pfam" id="PF05592">
    <property type="entry name" value="Bac_rhamnosid"/>
    <property type="match status" value="1"/>
</dbReference>
<dbReference type="InterPro" id="IPR035396">
    <property type="entry name" value="Bac_rhamnosid6H"/>
</dbReference>
<dbReference type="Pfam" id="PF17390">
    <property type="entry name" value="Bac_rhamnosid_C"/>
    <property type="match status" value="1"/>
</dbReference>
<evidence type="ECO:0000256" key="1">
    <source>
        <dbReference type="ARBA" id="ARBA00001445"/>
    </source>
</evidence>
<evidence type="ECO:0000313" key="10">
    <source>
        <dbReference type="EMBL" id="MBC5786430.1"/>
    </source>
</evidence>
<dbReference type="Gene3D" id="2.60.120.260">
    <property type="entry name" value="Galactose-binding domain-like"/>
    <property type="match status" value="3"/>
</dbReference>
<evidence type="ECO:0000256" key="6">
    <source>
        <dbReference type="SAM" id="MobiDB-lite"/>
    </source>
</evidence>
<dbReference type="Gene3D" id="2.60.420.10">
    <property type="entry name" value="Maltose phosphorylase, domain 3"/>
    <property type="match status" value="1"/>
</dbReference>
<dbReference type="InterPro" id="IPR008979">
    <property type="entry name" value="Galactose-bd-like_sf"/>
</dbReference>
<dbReference type="InterPro" id="IPR000421">
    <property type="entry name" value="FA58C"/>
</dbReference>
<name>A0ABR7IMS2_9CLOT</name>
<keyword evidence="7" id="KW-1133">Transmembrane helix</keyword>
<keyword evidence="7" id="KW-0472">Membrane</keyword>
<feature type="coiled-coil region" evidence="5">
    <location>
        <begin position="1390"/>
        <end position="1431"/>
    </location>
</feature>
<keyword evidence="3 10" id="KW-0378">Hydrolase</keyword>
<evidence type="ECO:0000256" key="2">
    <source>
        <dbReference type="ARBA" id="ARBA00012652"/>
    </source>
</evidence>
<dbReference type="InterPro" id="IPR008928">
    <property type="entry name" value="6-hairpin_glycosidase_sf"/>
</dbReference>
<dbReference type="GO" id="GO:0016787">
    <property type="term" value="F:hydrolase activity"/>
    <property type="evidence" value="ECO:0007669"/>
    <property type="project" value="UniProtKB-KW"/>
</dbReference>
<dbReference type="Pfam" id="PF17389">
    <property type="entry name" value="Bac_rhamnosid6H"/>
    <property type="match status" value="1"/>
</dbReference>
<organism evidence="10 11">
    <name type="scientific">Clostridium facile</name>
    <dbReference type="NCBI Taxonomy" id="2763035"/>
    <lineage>
        <taxon>Bacteria</taxon>
        <taxon>Bacillati</taxon>
        <taxon>Bacillota</taxon>
        <taxon>Clostridia</taxon>
        <taxon>Eubacteriales</taxon>
        <taxon>Clostridiaceae</taxon>
        <taxon>Clostridium</taxon>
    </lineage>
</organism>
<feature type="domain" description="F5/8 type C" evidence="9">
    <location>
        <begin position="1195"/>
        <end position="1355"/>
    </location>
</feature>
<dbReference type="RefSeq" id="WP_186995784.1">
    <property type="nucleotide sequence ID" value="NZ_JACOQK010000001.1"/>
</dbReference>
<dbReference type="Pfam" id="PF07554">
    <property type="entry name" value="FIVAR"/>
    <property type="match status" value="4"/>
</dbReference>
<dbReference type="InterPro" id="IPR008902">
    <property type="entry name" value="Rhamnosid_concanavalin"/>
</dbReference>
<dbReference type="Gene3D" id="2.60.40.10">
    <property type="entry name" value="Immunoglobulins"/>
    <property type="match status" value="1"/>
</dbReference>
<protein>
    <recommendedName>
        <fullName evidence="2">alpha-L-rhamnosidase</fullName>
        <ecNumber evidence="2">3.2.1.40</ecNumber>
    </recommendedName>
</protein>
<dbReference type="EC" id="3.2.1.40" evidence="2"/>
<dbReference type="Gene3D" id="1.50.10.10">
    <property type="match status" value="1"/>
</dbReference>
<evidence type="ECO:0000256" key="4">
    <source>
        <dbReference type="ARBA" id="ARBA00023295"/>
    </source>
</evidence>
<dbReference type="Proteomes" id="UP000649151">
    <property type="component" value="Unassembled WGS sequence"/>
</dbReference>
<evidence type="ECO:0000259" key="9">
    <source>
        <dbReference type="PROSITE" id="PS50022"/>
    </source>
</evidence>
<gene>
    <name evidence="10" type="ORF">H8Z77_00095</name>
</gene>
<evidence type="ECO:0000256" key="3">
    <source>
        <dbReference type="ARBA" id="ARBA00022801"/>
    </source>
</evidence>
<comment type="caution">
    <text evidence="10">The sequence shown here is derived from an EMBL/GenBank/DDBJ whole genome shotgun (WGS) entry which is preliminary data.</text>
</comment>
<dbReference type="SUPFAM" id="SSF49785">
    <property type="entry name" value="Galactose-binding domain-like"/>
    <property type="match status" value="1"/>
</dbReference>
<feature type="transmembrane region" description="Helical" evidence="7">
    <location>
        <begin position="1679"/>
        <end position="1698"/>
    </location>
</feature>
<keyword evidence="8" id="KW-0732">Signal</keyword>
<keyword evidence="7" id="KW-0812">Transmembrane</keyword>
<comment type="catalytic activity">
    <reaction evidence="1">
        <text>Hydrolysis of terminal non-reducing alpha-L-rhamnose residues in alpha-L-rhamnosides.</text>
        <dbReference type="EC" id="3.2.1.40"/>
    </reaction>
</comment>
<evidence type="ECO:0000313" key="11">
    <source>
        <dbReference type="Proteomes" id="UP000649151"/>
    </source>
</evidence>
<reference evidence="10 11" key="1">
    <citation type="submission" date="2020-08" db="EMBL/GenBank/DDBJ databases">
        <title>Genome public.</title>
        <authorList>
            <person name="Liu C."/>
            <person name="Sun Q."/>
        </authorList>
    </citation>
    <scope>NUCLEOTIDE SEQUENCE [LARGE SCALE GENOMIC DNA]</scope>
    <source>
        <strain evidence="10 11">NSJ-27</strain>
    </source>
</reference>
<dbReference type="Pfam" id="PF08531">
    <property type="entry name" value="Bac_rhamnosid_N"/>
    <property type="match status" value="1"/>
</dbReference>
<keyword evidence="5" id="KW-0175">Coiled coil</keyword>
<keyword evidence="11" id="KW-1185">Reference proteome</keyword>
<dbReference type="PANTHER" id="PTHR33307">
    <property type="entry name" value="ALPHA-RHAMNOSIDASE (EUROFUNG)"/>
    <property type="match status" value="1"/>
</dbReference>
<sequence>MKTKSKIRSILAAVLAVCLMLQMVVGLNITAFAADPALSVTNLEVESSVNPLGIDNTTPNFSWKIDSSERGVTQKSYHIQVATSQENLKNGPYVWDSNVVESDQSVNIVYNGEALQPTTRYFWQVTVTDNKGNTATSSEEAYWETGLMETNWSAKWIELDEGAQPSPANYSVEMDFRILKDDIGIIFAAKDTSNFLMWQVNTFEKKFNGKTSFRPHQWVNNAASCIDEKSIDDVIPVEDQQKQHHIKIQVEGNQITTWIDDTQVDQRTSDLAAYGKIGFRQVTNAGDCDEHGSFDNIVVKDTDTDDVLFSENFDNGNRSFNFGTVNNGELEVYNTLGLQKDSMSSAPMYRKEFDVNKEIKKATIHASALGIYELEVNGQKVSDDYFNPGWTNYELNQDDNNYVMYQTFDVTDLLQQGKNVIGAMTGHGWYSGKLFVGGNNRYGTGSKLLCQVEVEYADGEKAIVAATDSSWKINGNGPIIEDDFQGGESYDANLEIPGWSTTAYTEDSSWYSAKESSYNGDIVAQMGPTVKAIQEFKPIEVTNPSEGTYIFDLGQNIAGFARLHVKGEAGTTVKLRFGEMLNQDGTLYTDNLRSAKATDYYTLKGDENGETYEPRFTFHGFRYIEVTGYPGVPTAEDITGIALSSLQETTGTFTTSNEWVNQLQSNITWGQRDNFISVPTDCPQRDERLGYTGDGQVFVRTASMNMDVNQFFVKFMEDVISNQRADGAVADWTPNYVTPGDGMSGSFGNSGWGDAVVIIPWTMYTTYGNTDIIRQSYDGMKKWVDRYNTMGGDSHILPSSCSAYGDWLSINADTPKEVIGTGYFAYCANLLSKMAEVIGETEDAAYYHNLFLEVRDAFNKEFVDAEGHVKGQTQTSYLVALKFDLLPTEEARQKAADYLVADIKAKDWHLSTGFIGVAYLCPMLTEMGYSDVAYRLLLQDTYPSWLYSVKAGATTIWERWNSYNSETGQFGDVGMNSFNHYSLGSVGEWFYNYVGGIKYDETNPGYKNVTINPYQGGDLEFANTSYETPYGTIISNWKYVDNNTLQMDVQVPANSTATIYVPTEDGGIDNITENGAAIAESEGVEFVGMDDNKAMFKVGSGNYTIQTKVTREYLLNIADSNTAAASYVSINGGEMQKLPISEPVKAGDEITLKVTPVNDVDYQFSSISGAVESDKNEVTFTIEGTTNVTVTNSEIERVDLALNKTVNSSPSINNTDWNNKYLTDGNKISTTGSMGYTSTSTTTPDVNHWVEIDLGANTEFNRIHIYPRTDVKTADGKTPSFPKDFTIQVKADGASEYTTIGTYNDYTAPEGKPAVLTFDELQNARYIRLNVTRVGDPPAGEPYYLQLAEMGIYNEVETPEPPEVDKTALETLYNQVKDTDLSQYVDGDAKDTFVAELEKAKNLIANEEATQEQVNEAVTALQNAYDALEKKPVEPVETNKDILNKVIVYAEEQKASDDFNNVIADVQESFNAALDAAKEIAADPAATQDAVDAAWKALMTEIHKLGFVKGDITSLEALVSLAEGYDMNDYVEAGQAEFLEALKAAQDLLADKDNAMQAEIETAESNLLNAMLNLRYKADKSILEKVIAEANGKDANAYTAESYAVLQAAVAEANAVMANENATQEEVDAAVTGVQEAMKGLVAVEKPSTETPDENKADGTQTGQESTITKANAAKTGDVAPIAGIMVLALAGTAVTLLKKRK</sequence>
<evidence type="ECO:0000256" key="8">
    <source>
        <dbReference type="SAM" id="SignalP"/>
    </source>
</evidence>
<feature type="chain" id="PRO_5046107911" description="alpha-L-rhamnosidase" evidence="8">
    <location>
        <begin position="34"/>
        <end position="1702"/>
    </location>
</feature>
<dbReference type="InterPro" id="IPR013737">
    <property type="entry name" value="Bac_rhamnosid_N"/>
</dbReference>
<dbReference type="EMBL" id="JACOQK010000001">
    <property type="protein sequence ID" value="MBC5786430.1"/>
    <property type="molecule type" value="Genomic_DNA"/>
</dbReference>